<dbReference type="Gene3D" id="3.40.50.2000">
    <property type="entry name" value="Glycogen Phosphorylase B"/>
    <property type="match status" value="1"/>
</dbReference>
<dbReference type="SUPFAM" id="SSF53756">
    <property type="entry name" value="UDP-Glycosyltransferase/glycogen phosphorylase"/>
    <property type="match status" value="1"/>
</dbReference>
<dbReference type="RefSeq" id="WP_116009066.1">
    <property type="nucleotide sequence ID" value="NZ_QUOU01000001.1"/>
</dbReference>
<keyword evidence="2" id="KW-0808">Transferase</keyword>
<sequence length="434" mass="48711">MDKSANNDCTQGGNEPIASRPMIVFGEDWGAHPSSTQHLVKVLSTQRDIVWVNSIGLRKPRFNWRDLTRIVSKLKARFFGQSADSMAAHTGQDNRASNNDFSTQAASGKGEQKGKGSYTFTVINPLVFPCTDQPILAWLNKLLLKQQLRRAMKKLSGKPIVWASLPTAVDYLSLFERKQFDCDCVYYCGDDFSALAGVDHDFVVTKEQELCERASTVFAASQPLVSKLPQQKTVVIPHGVDCQLFQSPKVASGKRGLDKVWPRDLPMGKPIAGFYGSVSQWLDQSLLAQSAETLPNWNFVLIGNIECDVSLLTKYKNIHFLEAKPHECLPQYIQHWQVAMLPFKNSQQIRMCNPLKLREYLASGTPIASTYFNALAEYQHLVEVASEQQSFARSIVLASRRSSVAEVKSRVASVKQASWQRRAEQVSEYLLFSR</sequence>
<proteinExistence type="predicted"/>
<dbReference type="AlphaFoldDB" id="A0A3E0TVM9"/>
<dbReference type="EMBL" id="QUOU01000001">
    <property type="protein sequence ID" value="REL28005.1"/>
    <property type="molecule type" value="Genomic_DNA"/>
</dbReference>
<comment type="caution">
    <text evidence="2">The sequence shown here is derived from an EMBL/GenBank/DDBJ whole genome shotgun (WGS) entry which is preliminary data.</text>
</comment>
<feature type="region of interest" description="Disordered" evidence="1">
    <location>
        <begin position="89"/>
        <end position="114"/>
    </location>
</feature>
<dbReference type="Gene3D" id="3.40.50.11010">
    <property type="match status" value="1"/>
</dbReference>
<dbReference type="Proteomes" id="UP000256478">
    <property type="component" value="Unassembled WGS sequence"/>
</dbReference>
<dbReference type="GO" id="GO:0016740">
    <property type="term" value="F:transferase activity"/>
    <property type="evidence" value="ECO:0007669"/>
    <property type="project" value="UniProtKB-KW"/>
</dbReference>
<feature type="compositionally biased region" description="Polar residues" evidence="1">
    <location>
        <begin position="1"/>
        <end position="13"/>
    </location>
</feature>
<gene>
    <name evidence="2" type="ORF">DXX93_16505</name>
</gene>
<feature type="compositionally biased region" description="Polar residues" evidence="1">
    <location>
        <begin position="91"/>
        <end position="106"/>
    </location>
</feature>
<evidence type="ECO:0000313" key="2">
    <source>
        <dbReference type="EMBL" id="REL28005.1"/>
    </source>
</evidence>
<protein>
    <submittedName>
        <fullName evidence="2">Glycosyltransferase family 1 protein</fullName>
    </submittedName>
</protein>
<accession>A0A3E0TVM9</accession>
<name>A0A3E0TVM9_9GAMM</name>
<reference evidence="2 3" key="1">
    <citation type="submission" date="2018-08" db="EMBL/GenBank/DDBJ databases">
        <title>Thalassotalea euphylliae genome.</title>
        <authorList>
            <person name="Summers S."/>
            <person name="Rice S.A."/>
            <person name="Freckelton M.L."/>
            <person name="Nedved B.T."/>
            <person name="Hadfield M.G."/>
        </authorList>
    </citation>
    <scope>NUCLEOTIDE SEQUENCE [LARGE SCALE GENOMIC DNA]</scope>
    <source>
        <strain evidence="2 3">H1</strain>
    </source>
</reference>
<evidence type="ECO:0000256" key="1">
    <source>
        <dbReference type="SAM" id="MobiDB-lite"/>
    </source>
</evidence>
<dbReference type="OrthoDB" id="9769600at2"/>
<organism evidence="2 3">
    <name type="scientific">Thalassotalea euphylliae</name>
    <dbReference type="NCBI Taxonomy" id="1655234"/>
    <lineage>
        <taxon>Bacteria</taxon>
        <taxon>Pseudomonadati</taxon>
        <taxon>Pseudomonadota</taxon>
        <taxon>Gammaproteobacteria</taxon>
        <taxon>Alteromonadales</taxon>
        <taxon>Colwelliaceae</taxon>
        <taxon>Thalassotalea</taxon>
    </lineage>
</organism>
<feature type="region of interest" description="Disordered" evidence="1">
    <location>
        <begin position="1"/>
        <end position="20"/>
    </location>
</feature>
<evidence type="ECO:0000313" key="3">
    <source>
        <dbReference type="Proteomes" id="UP000256478"/>
    </source>
</evidence>